<feature type="non-terminal residue" evidence="2">
    <location>
        <position position="1"/>
    </location>
</feature>
<proteinExistence type="predicted"/>
<evidence type="ECO:0000313" key="2">
    <source>
        <dbReference type="EMBL" id="NWJ01732.1"/>
    </source>
</evidence>
<accession>A0A7K4LBR0</accession>
<protein>
    <submittedName>
        <fullName evidence="2">QRIC2 protein</fullName>
    </submittedName>
</protein>
<organism evidence="2 3">
    <name type="scientific">Crypturellus undulatus</name>
    <dbReference type="NCBI Taxonomy" id="48396"/>
    <lineage>
        <taxon>Eukaryota</taxon>
        <taxon>Metazoa</taxon>
        <taxon>Chordata</taxon>
        <taxon>Craniata</taxon>
        <taxon>Vertebrata</taxon>
        <taxon>Euteleostomi</taxon>
        <taxon>Archelosauria</taxon>
        <taxon>Archosauria</taxon>
        <taxon>Dinosauria</taxon>
        <taxon>Saurischia</taxon>
        <taxon>Theropoda</taxon>
        <taxon>Coelurosauria</taxon>
        <taxon>Aves</taxon>
        <taxon>Palaeognathae</taxon>
        <taxon>Tinamiformes</taxon>
        <taxon>Tinamidae</taxon>
        <taxon>Crypturellus</taxon>
    </lineage>
</organism>
<dbReference type="Proteomes" id="UP000534426">
    <property type="component" value="Unassembled WGS sequence"/>
</dbReference>
<evidence type="ECO:0000259" key="1">
    <source>
        <dbReference type="Pfam" id="PF16043"/>
    </source>
</evidence>
<dbReference type="PANTHER" id="PTHR46766:SF1">
    <property type="entry name" value="GLUTAMINE-RICH PROTEIN 2"/>
    <property type="match status" value="1"/>
</dbReference>
<feature type="domain" description="DUF4795" evidence="1">
    <location>
        <begin position="1"/>
        <end position="162"/>
    </location>
</feature>
<dbReference type="Pfam" id="PF16043">
    <property type="entry name" value="DUF4795"/>
    <property type="match status" value="1"/>
</dbReference>
<dbReference type="EMBL" id="VWPW01008486">
    <property type="protein sequence ID" value="NWJ01732.1"/>
    <property type="molecule type" value="Genomic_DNA"/>
</dbReference>
<evidence type="ECO:0000313" key="3">
    <source>
        <dbReference type="Proteomes" id="UP000534426"/>
    </source>
</evidence>
<dbReference type="PANTHER" id="PTHR46766">
    <property type="entry name" value="GLUTAMINE-RICH PROTEIN 2"/>
    <property type="match status" value="1"/>
</dbReference>
<comment type="caution">
    <text evidence="2">The sequence shown here is derived from an EMBL/GenBank/DDBJ whole genome shotgun (WGS) entry which is preliminary data.</text>
</comment>
<keyword evidence="3" id="KW-1185">Reference proteome</keyword>
<feature type="non-terminal residue" evidence="2">
    <location>
        <position position="167"/>
    </location>
</feature>
<dbReference type="InterPro" id="IPR032013">
    <property type="entry name" value="DUF4795"/>
</dbReference>
<reference evidence="2 3" key="1">
    <citation type="submission" date="2019-09" db="EMBL/GenBank/DDBJ databases">
        <title>Bird 10,000 Genomes (B10K) Project - Family phase.</title>
        <authorList>
            <person name="Zhang G."/>
        </authorList>
    </citation>
    <scope>NUCLEOTIDE SEQUENCE [LARGE SCALE GENOMIC DNA]</scope>
    <source>
        <strain evidence="2">B10K-MSB-37135</strain>
        <tissue evidence="2">Heart</tissue>
    </source>
</reference>
<sequence length="167" mass="19357">DEEALRRIQATIVQVQEDCEKLNSVTGELVDDRRQKQRDIEALFLSLEKLEKGKADKEDLVTEMDVKADRAALAAKVSRTQFDATVEHLNKMVQDMLDRMTGQEQDWQHIQQKLVEEMDSKLDRLELTPFRQRLEERWKGLLKQLQEKAPRLEADDAAGIRKYGPGP</sequence>
<dbReference type="AlphaFoldDB" id="A0A7K4LBR0"/>
<gene>
    <name evidence="2" type="primary">Qrich2_0</name>
    <name evidence="2" type="ORF">CRYUND_R12907</name>
</gene>
<name>A0A7K4LBR0_9AVES</name>